<dbReference type="AlphaFoldDB" id="A0AAN9UX41"/>
<accession>A0AAN9UX41</accession>
<dbReference type="Proteomes" id="UP001320420">
    <property type="component" value="Unassembled WGS sequence"/>
</dbReference>
<name>A0AAN9UX41_9PEZI</name>
<protein>
    <submittedName>
        <fullName evidence="2">Uncharacterized protein</fullName>
    </submittedName>
</protein>
<feature type="signal peptide" evidence="1">
    <location>
        <begin position="1"/>
        <end position="18"/>
    </location>
</feature>
<evidence type="ECO:0000256" key="1">
    <source>
        <dbReference type="SAM" id="SignalP"/>
    </source>
</evidence>
<reference evidence="2 3" key="1">
    <citation type="submission" date="2024-02" db="EMBL/GenBank/DDBJ databases">
        <title>De novo assembly and annotation of 12 fungi associated with fruit tree decline syndrome in Ontario, Canada.</title>
        <authorList>
            <person name="Sulman M."/>
            <person name="Ellouze W."/>
            <person name="Ilyukhin E."/>
        </authorList>
    </citation>
    <scope>NUCLEOTIDE SEQUENCE [LARGE SCALE GENOMIC DNA]</scope>
    <source>
        <strain evidence="2 3">M11/M66-122</strain>
    </source>
</reference>
<keyword evidence="3" id="KW-1185">Reference proteome</keyword>
<comment type="caution">
    <text evidence="2">The sequence shown here is derived from an EMBL/GenBank/DDBJ whole genome shotgun (WGS) entry which is preliminary data.</text>
</comment>
<proteinExistence type="predicted"/>
<gene>
    <name evidence="2" type="ORF">SLS62_002165</name>
</gene>
<evidence type="ECO:0000313" key="3">
    <source>
        <dbReference type="Proteomes" id="UP001320420"/>
    </source>
</evidence>
<feature type="chain" id="PRO_5042894953" evidence="1">
    <location>
        <begin position="19"/>
        <end position="331"/>
    </location>
</feature>
<evidence type="ECO:0000313" key="2">
    <source>
        <dbReference type="EMBL" id="KAK7755878.1"/>
    </source>
</evidence>
<dbReference type="EMBL" id="JAKJXP020000010">
    <property type="protein sequence ID" value="KAK7755878.1"/>
    <property type="molecule type" value="Genomic_DNA"/>
</dbReference>
<keyword evidence="1" id="KW-0732">Signal</keyword>
<sequence length="331" mass="36726">MKSSSILLLASLGPTAMAFGLTGATERATMYSIYLAEEIWTDESMWSMAKGCKGSRTGIRGQVGRCNLAEFVDHLWESTEGVVRKSDGSTIRAMDEKPDMNDPAVKKQWTAKALSIQANDLDLFKASQAIFRVKVPGIPDKTPATGYTGNIKAGNALDGYTDYYKLMEDIGGYQKKADAEVKRVMAADDVEADKKKKVLTNGQRNSFNHWTKQASWGPSVIYEMRLKDTAKWQLMKDGLQKFFGHDIVTGTHSYEGYADEELRKKLIKEVSQFKEPDREATVQKWKGQFANEADAYAAYDQALKDYFSSDEGAAHLRAIDSIGKSKASVGC</sequence>
<organism evidence="2 3">
    <name type="scientific">Diatrype stigma</name>
    <dbReference type="NCBI Taxonomy" id="117547"/>
    <lineage>
        <taxon>Eukaryota</taxon>
        <taxon>Fungi</taxon>
        <taxon>Dikarya</taxon>
        <taxon>Ascomycota</taxon>
        <taxon>Pezizomycotina</taxon>
        <taxon>Sordariomycetes</taxon>
        <taxon>Xylariomycetidae</taxon>
        <taxon>Xylariales</taxon>
        <taxon>Diatrypaceae</taxon>
        <taxon>Diatrype</taxon>
    </lineage>
</organism>